<evidence type="ECO:0000313" key="9">
    <source>
        <dbReference type="Proteomes" id="UP000286501"/>
    </source>
</evidence>
<evidence type="ECO:0000313" key="3">
    <source>
        <dbReference type="EMBL" id="MCW4131149.1"/>
    </source>
</evidence>
<evidence type="ECO:0000313" key="4">
    <source>
        <dbReference type="EMBL" id="RHG64332.1"/>
    </source>
</evidence>
<feature type="domain" description="PIN" evidence="1">
    <location>
        <begin position="5"/>
        <end position="111"/>
    </location>
</feature>
<dbReference type="InterPro" id="IPR029060">
    <property type="entry name" value="PIN-like_dom_sf"/>
</dbReference>
<dbReference type="EMBL" id="QRNB01000007">
    <property type="protein sequence ID" value="RHK12274.1"/>
    <property type="molecule type" value="Genomic_DNA"/>
</dbReference>
<dbReference type="Pfam" id="PF13470">
    <property type="entry name" value="PIN_3"/>
    <property type="match status" value="1"/>
</dbReference>
<dbReference type="EMBL" id="QRIN01000047">
    <property type="protein sequence ID" value="RHG64332.1"/>
    <property type="molecule type" value="Genomic_DNA"/>
</dbReference>
<evidence type="ECO:0000313" key="7">
    <source>
        <dbReference type="Proteomes" id="UP000284562"/>
    </source>
</evidence>
<reference evidence="3" key="3">
    <citation type="submission" date="2022-11" db="EMBL/GenBank/DDBJ databases">
        <title>Genomic repertoires linked with pathogenic potency of arthritogenic Prevotella copri isolated from the gut of rheumatoid arthritis patients.</title>
        <authorList>
            <person name="Nii T."/>
            <person name="Maeda Y."/>
            <person name="Motooka D."/>
            <person name="Naito M."/>
            <person name="Matsumoto Y."/>
            <person name="Ogawa T."/>
            <person name="Oguro-Igashira E."/>
            <person name="Kishikawa T."/>
            <person name="Yamashita M."/>
            <person name="Koizumi S."/>
            <person name="Kurakawa T."/>
            <person name="Okumura R."/>
            <person name="Kayama H."/>
            <person name="Murakami M."/>
            <person name="Sakaguchi T."/>
            <person name="Das B."/>
            <person name="Nakamura S."/>
            <person name="Okada Y."/>
            <person name="Kumanogoh A."/>
            <person name="Takeda K."/>
        </authorList>
    </citation>
    <scope>NUCLEOTIDE SEQUENCE</scope>
    <source>
        <strain evidence="3">H019-1</strain>
    </source>
</reference>
<dbReference type="Proteomes" id="UP000286211">
    <property type="component" value="Unassembled WGS sequence"/>
</dbReference>
<dbReference type="Gene3D" id="3.40.50.1010">
    <property type="entry name" value="5'-nuclease"/>
    <property type="match status" value="1"/>
</dbReference>
<dbReference type="InterPro" id="IPR002850">
    <property type="entry name" value="PIN_toxin-like"/>
</dbReference>
<dbReference type="EMBL" id="JAPDVG010000001">
    <property type="protein sequence ID" value="MCW4131149.1"/>
    <property type="molecule type" value="Genomic_DNA"/>
</dbReference>
<organism evidence="4 9">
    <name type="scientific">Segatella copri</name>
    <dbReference type="NCBI Taxonomy" id="165179"/>
    <lineage>
        <taxon>Bacteria</taxon>
        <taxon>Pseudomonadati</taxon>
        <taxon>Bacteroidota</taxon>
        <taxon>Bacteroidia</taxon>
        <taxon>Bacteroidales</taxon>
        <taxon>Prevotellaceae</taxon>
        <taxon>Segatella</taxon>
    </lineage>
</organism>
<dbReference type="AlphaFoldDB" id="A0A3R6DSM5"/>
<dbReference type="RefSeq" id="WP_118201221.1">
    <property type="nucleotide sequence ID" value="NZ_JANDWK010000006.1"/>
</dbReference>
<dbReference type="Proteomes" id="UP000286501">
    <property type="component" value="Unassembled WGS sequence"/>
</dbReference>
<dbReference type="SUPFAM" id="SSF88723">
    <property type="entry name" value="PIN domain-like"/>
    <property type="match status" value="1"/>
</dbReference>
<sequence length="141" mass="16597">MQRNIVLDTNCLLQIIARKSKNYFLWEGFLNGDYCLCYTTEILEEYEEILCLKTNRLIATMVLEIITQAPNTQRVDAHYHWNLITQDPDDNKFVDCAVFANADFIVSDDKHFKELENIDFPRVLVVRLEEFARLYRNLGAN</sequence>
<proteinExistence type="predicted"/>
<reference evidence="2" key="2">
    <citation type="submission" date="2022-07" db="EMBL/GenBank/DDBJ databases">
        <title>Prevotella copri.</title>
        <authorList>
            <person name="Yang C."/>
        </authorList>
    </citation>
    <scope>NUCLEOTIDE SEQUENCE</scope>
    <source>
        <strain evidence="2">HF1476</strain>
    </source>
</reference>
<accession>A0A3R6DSM5</accession>
<evidence type="ECO:0000259" key="1">
    <source>
        <dbReference type="Pfam" id="PF13470"/>
    </source>
</evidence>
<dbReference type="EMBL" id="JANDWN010000006">
    <property type="protein sequence ID" value="MCP9599059.1"/>
    <property type="molecule type" value="Genomic_DNA"/>
</dbReference>
<gene>
    <name evidence="6" type="ORF">DW064_01400</name>
    <name evidence="5" type="ORF">DW079_02535</name>
    <name evidence="4" type="ORF">DW250_10900</name>
    <name evidence="2" type="ORF">NNC55_03655</name>
    <name evidence="3" type="ORF">ONT19_05970</name>
</gene>
<reference evidence="7 8" key="1">
    <citation type="submission" date="2018-08" db="EMBL/GenBank/DDBJ databases">
        <title>A genome reference for cultivated species of the human gut microbiota.</title>
        <authorList>
            <person name="Zou Y."/>
            <person name="Xue W."/>
            <person name="Luo G."/>
        </authorList>
    </citation>
    <scope>NUCLEOTIDE SEQUENCE [LARGE SCALE GENOMIC DNA]</scope>
    <source>
        <strain evidence="6 7">AF43-2</strain>
        <strain evidence="5 8">AF46-2NS</strain>
        <strain evidence="4 9">AM22-1</strain>
    </source>
</reference>
<evidence type="ECO:0000313" key="6">
    <source>
        <dbReference type="EMBL" id="RHK50258.1"/>
    </source>
</evidence>
<dbReference type="Proteomes" id="UP001204486">
    <property type="component" value="Unassembled WGS sequence"/>
</dbReference>
<evidence type="ECO:0000313" key="8">
    <source>
        <dbReference type="Proteomes" id="UP000286211"/>
    </source>
</evidence>
<comment type="caution">
    <text evidence="4">The sequence shown here is derived from an EMBL/GenBank/DDBJ whole genome shotgun (WGS) entry which is preliminary data.</text>
</comment>
<dbReference type="PANTHER" id="PTHR34610">
    <property type="entry name" value="SSL7007 PROTEIN"/>
    <property type="match status" value="1"/>
</dbReference>
<dbReference type="PANTHER" id="PTHR34610:SF3">
    <property type="entry name" value="SSL7007 PROTEIN"/>
    <property type="match status" value="1"/>
</dbReference>
<evidence type="ECO:0000313" key="5">
    <source>
        <dbReference type="EMBL" id="RHK12274.1"/>
    </source>
</evidence>
<dbReference type="EMBL" id="QRNN01000003">
    <property type="protein sequence ID" value="RHK50258.1"/>
    <property type="molecule type" value="Genomic_DNA"/>
</dbReference>
<dbReference type="NCBIfam" id="TIGR00305">
    <property type="entry name" value="putative toxin-antitoxin system toxin component, PIN family"/>
    <property type="match status" value="1"/>
</dbReference>
<protein>
    <submittedName>
        <fullName evidence="2 4">Toxin-antitoxin system toxin component, PIN family</fullName>
    </submittedName>
</protein>
<dbReference type="Proteomes" id="UP000284562">
    <property type="component" value="Unassembled WGS sequence"/>
</dbReference>
<name>A0A3R6DSM5_9BACT</name>
<dbReference type="InterPro" id="IPR002716">
    <property type="entry name" value="PIN_dom"/>
</dbReference>
<dbReference type="Proteomes" id="UP001209417">
    <property type="component" value="Unassembled WGS sequence"/>
</dbReference>
<evidence type="ECO:0000313" key="2">
    <source>
        <dbReference type="EMBL" id="MCP9599059.1"/>
    </source>
</evidence>